<reference evidence="3" key="1">
    <citation type="submission" date="2021-01" db="EMBL/GenBank/DDBJ databases">
        <authorList>
            <person name="Corre E."/>
            <person name="Pelletier E."/>
            <person name="Niang G."/>
            <person name="Scheremetjew M."/>
            <person name="Finn R."/>
            <person name="Kale V."/>
            <person name="Holt S."/>
            <person name="Cochrane G."/>
            <person name="Meng A."/>
            <person name="Brown T."/>
            <person name="Cohen L."/>
        </authorList>
    </citation>
    <scope>NUCLEOTIDE SEQUENCE</scope>
    <source>
        <strain evidence="3">CCMP 410</strain>
    </source>
</reference>
<dbReference type="EMBL" id="HBGK01023472">
    <property type="protein sequence ID" value="CAD9283253.1"/>
    <property type="molecule type" value="Transcribed_RNA"/>
</dbReference>
<dbReference type="AlphaFoldDB" id="A0A7S1Y8K8"/>
<dbReference type="PRINTS" id="PR01217">
    <property type="entry name" value="PRICHEXTENSN"/>
</dbReference>
<feature type="domain" description="DUF6824" evidence="2">
    <location>
        <begin position="17"/>
        <end position="101"/>
    </location>
</feature>
<organism evidence="3">
    <name type="scientific">Grammatophora oceanica</name>
    <dbReference type="NCBI Taxonomy" id="210454"/>
    <lineage>
        <taxon>Eukaryota</taxon>
        <taxon>Sar</taxon>
        <taxon>Stramenopiles</taxon>
        <taxon>Ochrophyta</taxon>
        <taxon>Bacillariophyta</taxon>
        <taxon>Fragilariophyceae</taxon>
        <taxon>Fragilariophycidae</taxon>
        <taxon>Rhabdonematales</taxon>
        <taxon>Grammatophoraceae</taxon>
        <taxon>Grammatophora</taxon>
    </lineage>
</organism>
<name>A0A7S1Y8K8_9STRA</name>
<feature type="compositionally biased region" description="Low complexity" evidence="1">
    <location>
        <begin position="254"/>
        <end position="265"/>
    </location>
</feature>
<feature type="compositionally biased region" description="Pro residues" evidence="1">
    <location>
        <begin position="206"/>
        <end position="253"/>
    </location>
</feature>
<gene>
    <name evidence="3" type="ORF">GOCE00092_LOCUS12165</name>
</gene>
<feature type="region of interest" description="Disordered" evidence="1">
    <location>
        <begin position="297"/>
        <end position="400"/>
    </location>
</feature>
<proteinExistence type="predicted"/>
<feature type="compositionally biased region" description="Basic and acidic residues" evidence="1">
    <location>
        <begin position="344"/>
        <end position="363"/>
    </location>
</feature>
<feature type="region of interest" description="Disordered" evidence="1">
    <location>
        <begin position="109"/>
        <end position="131"/>
    </location>
</feature>
<evidence type="ECO:0000256" key="1">
    <source>
        <dbReference type="SAM" id="MobiDB-lite"/>
    </source>
</evidence>
<evidence type="ECO:0000259" key="2">
    <source>
        <dbReference type="Pfam" id="PF20710"/>
    </source>
</evidence>
<feature type="compositionally biased region" description="Polar residues" evidence="1">
    <location>
        <begin position="307"/>
        <end position="316"/>
    </location>
</feature>
<sequence>MSRKGLGTIPVDPKPTDILSGRGKATYTHPGNKRYLQAINSAIEEYVQETTKVGKTAIVRGIVQQMGKEKRRFLQRDSATDNWFELGRKAILDKVGHSLRDMKQTRILHKTPHGTPDGEKGMVPADGKKQMGGGVEGVVTGDDKGLMQMGFHGQRMDPAAVARLQQNYLGTYGGFSGLGGVGGLVPPAVDPHMLAARSRALAMGPPAAPPPMHPPPGPPVVAPVAPPPAQPPAASAIPPPPPPAAPVPAPVPTAPAATPAPAGGANKTKLDAILETTNMILKEREAIRALSAQGSFAPGAAVPPTEGATNDGATTNDDGRGEDPVANGSTQSTAPQDAPAPTEAKTEEVVAHKEPEKPTEEPKPPPIEGASVEGETSAKKEEATPSEEKKAEPPVEVKKE</sequence>
<protein>
    <recommendedName>
        <fullName evidence="2">DUF6824 domain-containing protein</fullName>
    </recommendedName>
</protein>
<dbReference type="InterPro" id="IPR049227">
    <property type="entry name" value="DUF6824"/>
</dbReference>
<dbReference type="Pfam" id="PF20710">
    <property type="entry name" value="DUF6824"/>
    <property type="match status" value="1"/>
</dbReference>
<accession>A0A7S1Y8K8</accession>
<feature type="region of interest" description="Disordered" evidence="1">
    <location>
        <begin position="205"/>
        <end position="266"/>
    </location>
</feature>
<evidence type="ECO:0000313" key="3">
    <source>
        <dbReference type="EMBL" id="CAD9283253.1"/>
    </source>
</evidence>
<feature type="compositionally biased region" description="Basic and acidic residues" evidence="1">
    <location>
        <begin position="376"/>
        <end position="400"/>
    </location>
</feature>